<protein>
    <submittedName>
        <fullName evidence="2">RidA family protein</fullName>
    </submittedName>
</protein>
<dbReference type="InterPro" id="IPR035959">
    <property type="entry name" value="RutC-like_sf"/>
</dbReference>
<dbReference type="SUPFAM" id="SSF55298">
    <property type="entry name" value="YjgF-like"/>
    <property type="match status" value="1"/>
</dbReference>
<dbReference type="Pfam" id="PF01042">
    <property type="entry name" value="Ribonuc_L-PSP"/>
    <property type="match status" value="1"/>
</dbReference>
<evidence type="ECO:0000256" key="1">
    <source>
        <dbReference type="ARBA" id="ARBA00010552"/>
    </source>
</evidence>
<dbReference type="AlphaFoldDB" id="A0A538SGY7"/>
<dbReference type="PANTHER" id="PTHR11803:SF39">
    <property type="entry name" value="2-IMINOBUTANOATE_2-IMINOPROPANOATE DEAMINASE"/>
    <property type="match status" value="1"/>
</dbReference>
<dbReference type="Proteomes" id="UP000320184">
    <property type="component" value="Unassembled WGS sequence"/>
</dbReference>
<gene>
    <name evidence="2" type="ORF">E6K73_07405</name>
</gene>
<proteinExistence type="inferred from homology"/>
<dbReference type="Gene3D" id="3.30.1330.40">
    <property type="entry name" value="RutC-like"/>
    <property type="match status" value="1"/>
</dbReference>
<dbReference type="InterPro" id="IPR006056">
    <property type="entry name" value="RidA"/>
</dbReference>
<dbReference type="InterPro" id="IPR006175">
    <property type="entry name" value="YjgF/YER057c/UK114"/>
</dbReference>
<dbReference type="GO" id="GO:0005829">
    <property type="term" value="C:cytosol"/>
    <property type="evidence" value="ECO:0007669"/>
    <property type="project" value="TreeGrafter"/>
</dbReference>
<comment type="caution">
    <text evidence="2">The sequence shown here is derived from an EMBL/GenBank/DDBJ whole genome shotgun (WGS) entry which is preliminary data.</text>
</comment>
<dbReference type="EMBL" id="VBOT01000094">
    <property type="protein sequence ID" value="TMQ50631.1"/>
    <property type="molecule type" value="Genomic_DNA"/>
</dbReference>
<dbReference type="NCBIfam" id="TIGR00004">
    <property type="entry name" value="Rid family detoxifying hydrolase"/>
    <property type="match status" value="1"/>
</dbReference>
<evidence type="ECO:0000313" key="2">
    <source>
        <dbReference type="EMBL" id="TMQ50631.1"/>
    </source>
</evidence>
<organism evidence="2 3">
    <name type="scientific">Eiseniibacteriota bacterium</name>
    <dbReference type="NCBI Taxonomy" id="2212470"/>
    <lineage>
        <taxon>Bacteria</taxon>
        <taxon>Candidatus Eiseniibacteriota</taxon>
    </lineage>
</organism>
<reference evidence="2 3" key="1">
    <citation type="journal article" date="2019" name="Nat. Microbiol.">
        <title>Mediterranean grassland soil C-N compound turnover is dependent on rainfall and depth, and is mediated by genomically divergent microorganisms.</title>
        <authorList>
            <person name="Diamond S."/>
            <person name="Andeer P.F."/>
            <person name="Li Z."/>
            <person name="Crits-Christoph A."/>
            <person name="Burstein D."/>
            <person name="Anantharaman K."/>
            <person name="Lane K.R."/>
            <person name="Thomas B.C."/>
            <person name="Pan C."/>
            <person name="Northen T.R."/>
            <person name="Banfield J.F."/>
        </authorList>
    </citation>
    <scope>NUCLEOTIDE SEQUENCE [LARGE SCALE GENOMIC DNA]</scope>
    <source>
        <strain evidence="2">WS_3</strain>
    </source>
</reference>
<name>A0A538SGY7_UNCEI</name>
<evidence type="ECO:0000313" key="3">
    <source>
        <dbReference type="Proteomes" id="UP000320184"/>
    </source>
</evidence>
<comment type="similarity">
    <text evidence="1">Belongs to the RutC family.</text>
</comment>
<dbReference type="CDD" id="cd00448">
    <property type="entry name" value="YjgF_YER057c_UK114_family"/>
    <property type="match status" value="1"/>
</dbReference>
<accession>A0A538SGY7</accession>
<sequence>MRSPLSVPGAPAAIGPYSQAQVVRLHGGNRLVFTSGQVALDPETGELKGADIAAQTEQVLKNLAAVLSGAGLELADVVKTTVFLADMADFQGMNQVYEKHFPSPAPARTTVAAAGLPRGARVEIEAVAVGRDL</sequence>
<dbReference type="PANTHER" id="PTHR11803">
    <property type="entry name" value="2-IMINOBUTANOATE/2-IMINOPROPANOATE DEAMINASE RIDA"/>
    <property type="match status" value="1"/>
</dbReference>
<dbReference type="FunFam" id="3.30.1330.40:FF:000001">
    <property type="entry name" value="L-PSP family endoribonuclease"/>
    <property type="match status" value="1"/>
</dbReference>
<dbReference type="GO" id="GO:0019239">
    <property type="term" value="F:deaminase activity"/>
    <property type="evidence" value="ECO:0007669"/>
    <property type="project" value="TreeGrafter"/>
</dbReference>